<gene>
    <name evidence="2" type="ORF">EZ428_02780</name>
</gene>
<dbReference type="RefSeq" id="WP_131551579.1">
    <property type="nucleotide sequence ID" value="NZ_SJSK01000001.1"/>
</dbReference>
<organism evidence="2 3">
    <name type="scientific">Pedobacter frigiditerrae</name>
    <dbReference type="NCBI Taxonomy" id="2530452"/>
    <lineage>
        <taxon>Bacteria</taxon>
        <taxon>Pseudomonadati</taxon>
        <taxon>Bacteroidota</taxon>
        <taxon>Sphingobacteriia</taxon>
        <taxon>Sphingobacteriales</taxon>
        <taxon>Sphingobacteriaceae</taxon>
        <taxon>Pedobacter</taxon>
    </lineage>
</organism>
<evidence type="ECO:0000313" key="3">
    <source>
        <dbReference type="Proteomes" id="UP000292884"/>
    </source>
</evidence>
<dbReference type="Proteomes" id="UP000292884">
    <property type="component" value="Unassembled WGS sequence"/>
</dbReference>
<dbReference type="AlphaFoldDB" id="A0A4R0N301"/>
<comment type="caution">
    <text evidence="2">The sequence shown here is derived from an EMBL/GenBank/DDBJ whole genome shotgun (WGS) entry which is preliminary data.</text>
</comment>
<reference evidence="2 3" key="1">
    <citation type="submission" date="2019-02" db="EMBL/GenBank/DDBJ databases">
        <title>Pedobacter sp. RP-1-13 sp. nov., isolated from Arctic soil.</title>
        <authorList>
            <person name="Dahal R.H."/>
        </authorList>
    </citation>
    <scope>NUCLEOTIDE SEQUENCE [LARGE SCALE GENOMIC DNA]</scope>
    <source>
        <strain evidence="2 3">RP-1-13</strain>
    </source>
</reference>
<evidence type="ECO:0000256" key="1">
    <source>
        <dbReference type="SAM" id="SignalP"/>
    </source>
</evidence>
<keyword evidence="3" id="KW-1185">Reference proteome</keyword>
<accession>A0A4R0N301</accession>
<name>A0A4R0N301_9SPHI</name>
<feature type="chain" id="PRO_5020398881" evidence="1">
    <location>
        <begin position="23"/>
        <end position="109"/>
    </location>
</feature>
<dbReference type="EMBL" id="SJSK01000001">
    <property type="protein sequence ID" value="TCC93713.1"/>
    <property type="molecule type" value="Genomic_DNA"/>
</dbReference>
<feature type="signal peptide" evidence="1">
    <location>
        <begin position="1"/>
        <end position="22"/>
    </location>
</feature>
<evidence type="ECO:0000313" key="2">
    <source>
        <dbReference type="EMBL" id="TCC93713.1"/>
    </source>
</evidence>
<keyword evidence="1" id="KW-0732">Signal</keyword>
<sequence length="109" mass="11815">MKNALFIIILIGLSLCFTNADSQSVNNSKIPTVSVVGPPPEAPSCLDSYLSFCDNLQNILSAATANCTATFANDPDGHIECNNYAFDLYFNMHGVADAMYDRCKLNEAQ</sequence>
<protein>
    <submittedName>
        <fullName evidence="2">Uncharacterized protein</fullName>
    </submittedName>
</protein>
<proteinExistence type="predicted"/>